<protein>
    <recommendedName>
        <fullName evidence="2">Trichome birefringence-like C-terminal domain-containing protein</fullName>
    </recommendedName>
</protein>
<dbReference type="PANTHER" id="PTHR32285:SF14">
    <property type="entry name" value="PROTEIN PMR5"/>
    <property type="match status" value="1"/>
</dbReference>
<dbReference type="EMBL" id="JASCZI010151856">
    <property type="protein sequence ID" value="MED6174676.1"/>
    <property type="molecule type" value="Genomic_DNA"/>
</dbReference>
<accession>A0ABU6VM50</accession>
<dbReference type="InterPro" id="IPR029962">
    <property type="entry name" value="TBL"/>
</dbReference>
<name>A0ABU6VM50_9FABA</name>
<reference evidence="3 4" key="1">
    <citation type="journal article" date="2023" name="Plants (Basel)">
        <title>Bridging the Gap: Combining Genomics and Transcriptomics Approaches to Understand Stylosanthes scabra, an Orphan Legume from the Brazilian Caatinga.</title>
        <authorList>
            <person name="Ferreira-Neto J.R.C."/>
            <person name="da Silva M.D."/>
            <person name="Binneck E."/>
            <person name="de Melo N.F."/>
            <person name="da Silva R.H."/>
            <person name="de Melo A.L.T.M."/>
            <person name="Pandolfi V."/>
            <person name="Bustamante F.O."/>
            <person name="Brasileiro-Vidal A.C."/>
            <person name="Benko-Iseppon A.M."/>
        </authorList>
    </citation>
    <scope>NUCLEOTIDE SEQUENCE [LARGE SCALE GENOMIC DNA]</scope>
    <source>
        <tissue evidence="3">Leaves</tissue>
    </source>
</reference>
<dbReference type="Proteomes" id="UP001341840">
    <property type="component" value="Unassembled WGS sequence"/>
</dbReference>
<proteinExistence type="inferred from homology"/>
<dbReference type="PANTHER" id="PTHR32285">
    <property type="entry name" value="PROTEIN TRICHOME BIREFRINGENCE-LIKE 9-RELATED"/>
    <property type="match status" value="1"/>
</dbReference>
<feature type="domain" description="Trichome birefringence-like C-terminal" evidence="2">
    <location>
        <begin position="1"/>
        <end position="149"/>
    </location>
</feature>
<evidence type="ECO:0000256" key="1">
    <source>
        <dbReference type="ARBA" id="ARBA00007727"/>
    </source>
</evidence>
<evidence type="ECO:0000313" key="4">
    <source>
        <dbReference type="Proteomes" id="UP001341840"/>
    </source>
</evidence>
<comment type="similarity">
    <text evidence="1">Belongs to the PC-esterase family. TBL subfamily.</text>
</comment>
<evidence type="ECO:0000313" key="3">
    <source>
        <dbReference type="EMBL" id="MED6174676.1"/>
    </source>
</evidence>
<dbReference type="InterPro" id="IPR026057">
    <property type="entry name" value="TBL_C"/>
</dbReference>
<dbReference type="Pfam" id="PF13839">
    <property type="entry name" value="PC-Esterase"/>
    <property type="match status" value="1"/>
</dbReference>
<sequence length="153" mass="17616">MDHLAALEIGMKTWATWVDNNIDRRRTKLFFQAISPTHYNPNEWNTRKTTTLMQTKNSYGETAPTRGTSSYPGPYPEQMRILVMVIREMKNPAYLMNTTFLSALRKDGHPSIYSGELSSQQRANPDHSADCSHRCLPGLPDIWNELLYTALFY</sequence>
<gene>
    <name evidence="3" type="ORF">PIB30_071312</name>
</gene>
<comment type="caution">
    <text evidence="3">The sequence shown here is derived from an EMBL/GenBank/DDBJ whole genome shotgun (WGS) entry which is preliminary data.</text>
</comment>
<organism evidence="3 4">
    <name type="scientific">Stylosanthes scabra</name>
    <dbReference type="NCBI Taxonomy" id="79078"/>
    <lineage>
        <taxon>Eukaryota</taxon>
        <taxon>Viridiplantae</taxon>
        <taxon>Streptophyta</taxon>
        <taxon>Embryophyta</taxon>
        <taxon>Tracheophyta</taxon>
        <taxon>Spermatophyta</taxon>
        <taxon>Magnoliopsida</taxon>
        <taxon>eudicotyledons</taxon>
        <taxon>Gunneridae</taxon>
        <taxon>Pentapetalae</taxon>
        <taxon>rosids</taxon>
        <taxon>fabids</taxon>
        <taxon>Fabales</taxon>
        <taxon>Fabaceae</taxon>
        <taxon>Papilionoideae</taxon>
        <taxon>50 kb inversion clade</taxon>
        <taxon>dalbergioids sensu lato</taxon>
        <taxon>Dalbergieae</taxon>
        <taxon>Pterocarpus clade</taxon>
        <taxon>Stylosanthes</taxon>
    </lineage>
</organism>
<keyword evidence="4" id="KW-1185">Reference proteome</keyword>
<evidence type="ECO:0000259" key="2">
    <source>
        <dbReference type="Pfam" id="PF13839"/>
    </source>
</evidence>